<gene>
    <name evidence="1" type="ORF">SAMN06295964_2233</name>
</gene>
<dbReference type="Proteomes" id="UP000191040">
    <property type="component" value="Chromosome I"/>
</dbReference>
<keyword evidence="2" id="KW-1185">Reference proteome</keyword>
<proteinExistence type="predicted"/>
<dbReference type="EMBL" id="LT796768">
    <property type="protein sequence ID" value="SKB08580.1"/>
    <property type="molecule type" value="Genomic_DNA"/>
</dbReference>
<reference evidence="2" key="1">
    <citation type="submission" date="2017-02" db="EMBL/GenBank/DDBJ databases">
        <authorList>
            <person name="Varghese N."/>
            <person name="Submissions S."/>
        </authorList>
    </citation>
    <scope>NUCLEOTIDE SEQUENCE [LARGE SCALE GENOMIC DNA]</scope>
    <source>
        <strain evidence="2">9H-4</strain>
    </source>
</reference>
<organism evidence="1 2">
    <name type="scientific">Aeromicrobium choanae</name>
    <dbReference type="NCBI Taxonomy" id="1736691"/>
    <lineage>
        <taxon>Bacteria</taxon>
        <taxon>Bacillati</taxon>
        <taxon>Actinomycetota</taxon>
        <taxon>Actinomycetes</taxon>
        <taxon>Propionibacteriales</taxon>
        <taxon>Nocardioidaceae</taxon>
        <taxon>Aeromicrobium</taxon>
    </lineage>
</organism>
<sequence>MTGPFEIVGDEDAPTCVDGVCAIEPATAGADEEQEPSAI</sequence>
<accession>A0A1T4Z3G9</accession>
<dbReference type="AlphaFoldDB" id="A0A1T4Z3G9"/>
<protein>
    <submittedName>
        <fullName evidence="1">Uncharacterized protein</fullName>
    </submittedName>
</protein>
<name>A0A1T4Z3G9_9ACTN</name>
<evidence type="ECO:0000313" key="1">
    <source>
        <dbReference type="EMBL" id="SKB08580.1"/>
    </source>
</evidence>
<evidence type="ECO:0000313" key="2">
    <source>
        <dbReference type="Proteomes" id="UP000191040"/>
    </source>
</evidence>